<dbReference type="AlphaFoldDB" id="A0A2G9H1Y4"/>
<keyword evidence="4" id="KW-1185">Reference proteome</keyword>
<keyword evidence="2" id="KW-0812">Transmembrane</keyword>
<evidence type="ECO:0000256" key="2">
    <source>
        <dbReference type="SAM" id="Phobius"/>
    </source>
</evidence>
<gene>
    <name evidence="3" type="ORF">CDL12_15864</name>
</gene>
<dbReference type="Proteomes" id="UP000231279">
    <property type="component" value="Unassembled WGS sequence"/>
</dbReference>
<feature type="coiled-coil region" evidence="1">
    <location>
        <begin position="7"/>
        <end position="34"/>
    </location>
</feature>
<keyword evidence="2" id="KW-1133">Transmembrane helix</keyword>
<feature type="transmembrane region" description="Helical" evidence="2">
    <location>
        <begin position="38"/>
        <end position="57"/>
    </location>
</feature>
<dbReference type="EMBL" id="NKXS01002920">
    <property type="protein sequence ID" value="PIN11539.1"/>
    <property type="molecule type" value="Genomic_DNA"/>
</dbReference>
<reference evidence="4" key="1">
    <citation type="journal article" date="2018" name="Gigascience">
        <title>Genome assembly of the Pink Ipe (Handroanthus impetiginosus, Bignoniaceae), a highly valued, ecologically keystone Neotropical timber forest tree.</title>
        <authorList>
            <person name="Silva-Junior O.B."/>
            <person name="Grattapaglia D."/>
            <person name="Novaes E."/>
            <person name="Collevatti R.G."/>
        </authorList>
    </citation>
    <scope>NUCLEOTIDE SEQUENCE [LARGE SCALE GENOMIC DNA]</scope>
    <source>
        <strain evidence="4">cv. UFG-1</strain>
    </source>
</reference>
<keyword evidence="1" id="KW-0175">Coiled coil</keyword>
<accession>A0A2G9H1Y4</accession>
<name>A0A2G9H1Y4_9LAMI</name>
<feature type="transmembrane region" description="Helical" evidence="2">
    <location>
        <begin position="138"/>
        <end position="159"/>
    </location>
</feature>
<organism evidence="3 4">
    <name type="scientific">Handroanthus impetiginosus</name>
    <dbReference type="NCBI Taxonomy" id="429701"/>
    <lineage>
        <taxon>Eukaryota</taxon>
        <taxon>Viridiplantae</taxon>
        <taxon>Streptophyta</taxon>
        <taxon>Embryophyta</taxon>
        <taxon>Tracheophyta</taxon>
        <taxon>Spermatophyta</taxon>
        <taxon>Magnoliopsida</taxon>
        <taxon>eudicotyledons</taxon>
        <taxon>Gunneridae</taxon>
        <taxon>Pentapetalae</taxon>
        <taxon>asterids</taxon>
        <taxon>lamiids</taxon>
        <taxon>Lamiales</taxon>
        <taxon>Bignoniaceae</taxon>
        <taxon>Crescentiina</taxon>
        <taxon>Tabebuia alliance</taxon>
        <taxon>Handroanthus</taxon>
    </lineage>
</organism>
<sequence>MDSESILEELNLKHKELRSLNESLEKNFQDLKANAGQLAAWYVIFGCIMHVEVLSAQLQGNRWIPVGVVASVSIAFWLTFIITIKDCLRVRQQQDLAFMEQEKLYGKMFSIQTGRSEDDGSGRQSLANAFGIKRFQRYSYVGAIHAALFSFILLVLYGVSSVQRRWRV</sequence>
<comment type="caution">
    <text evidence="3">The sequence shown here is derived from an EMBL/GenBank/DDBJ whole genome shotgun (WGS) entry which is preliminary data.</text>
</comment>
<keyword evidence="2" id="KW-0472">Membrane</keyword>
<evidence type="ECO:0000256" key="1">
    <source>
        <dbReference type="SAM" id="Coils"/>
    </source>
</evidence>
<evidence type="ECO:0000313" key="3">
    <source>
        <dbReference type="EMBL" id="PIN11539.1"/>
    </source>
</evidence>
<proteinExistence type="predicted"/>
<feature type="transmembrane region" description="Helical" evidence="2">
    <location>
        <begin position="63"/>
        <end position="84"/>
    </location>
</feature>
<evidence type="ECO:0000313" key="4">
    <source>
        <dbReference type="Proteomes" id="UP000231279"/>
    </source>
</evidence>
<protein>
    <submittedName>
        <fullName evidence="3">Uncharacterized protein</fullName>
    </submittedName>
</protein>